<dbReference type="PROSITE" id="PS51257">
    <property type="entry name" value="PROKAR_LIPOPROTEIN"/>
    <property type="match status" value="1"/>
</dbReference>
<reference evidence="1" key="2">
    <citation type="submission" date="2018-12" db="EMBL/GenBank/DDBJ databases">
        <title>Draft genome sequence of Flaovobacterium columnare ARS1 isolated from channel catfish in Alabama.</title>
        <authorList>
            <person name="Cai W."/>
            <person name="Arias C."/>
        </authorList>
    </citation>
    <scope>NUCLEOTIDE SEQUENCE [LARGE SCALE GENOMIC DNA]</scope>
    <source>
        <strain evidence="1">ARS1</strain>
    </source>
</reference>
<organism evidence="2 3">
    <name type="scientific">Flavobacterium columnare</name>
    <dbReference type="NCBI Taxonomy" id="996"/>
    <lineage>
        <taxon>Bacteria</taxon>
        <taxon>Pseudomonadati</taxon>
        <taxon>Bacteroidota</taxon>
        <taxon>Flavobacteriia</taxon>
        <taxon>Flavobacteriales</taxon>
        <taxon>Flavobacteriaceae</taxon>
        <taxon>Flavobacterium</taxon>
    </lineage>
</organism>
<accession>A0A2N9PA71</accession>
<gene>
    <name evidence="1" type="ORF">EH230_09695</name>
    <name evidence="2" type="ORF">FLACOL_01227</name>
</gene>
<name>A0A2N9PA71_9FLAO</name>
<dbReference type="Pfam" id="PF14125">
    <property type="entry name" value="DUF4292"/>
    <property type="match status" value="1"/>
</dbReference>
<reference evidence="2" key="1">
    <citation type="submission" date="2018-02" db="EMBL/GenBank/DDBJ databases">
        <authorList>
            <person name="Cohen D.B."/>
            <person name="Kent A.D."/>
        </authorList>
    </citation>
    <scope>NUCLEOTIDE SEQUENCE [LARGE SCALE GENOMIC DNA]</scope>
    <source>
        <strain evidence="2">CIP109753</strain>
    </source>
</reference>
<dbReference type="EMBL" id="OLKH01000078">
    <property type="protein sequence ID" value="SPE77235.1"/>
    <property type="molecule type" value="Genomic_DNA"/>
</dbReference>
<dbReference type="AlphaFoldDB" id="A0A2N9PA71"/>
<dbReference type="RefSeq" id="WP_105195971.1">
    <property type="nucleotide sequence ID" value="NZ_OLKH01000078.1"/>
</dbReference>
<dbReference type="OrthoDB" id="849114at2"/>
<dbReference type="InterPro" id="IPR025634">
    <property type="entry name" value="DUF4292"/>
</dbReference>
<dbReference type="Proteomes" id="UP000238180">
    <property type="component" value="Unassembled WGS sequence"/>
</dbReference>
<dbReference type="EMBL" id="RQSM01000003">
    <property type="protein sequence ID" value="RVU91149.1"/>
    <property type="molecule type" value="Genomic_DNA"/>
</dbReference>
<dbReference type="Proteomes" id="UP000288951">
    <property type="component" value="Unassembled WGS sequence"/>
</dbReference>
<protein>
    <submittedName>
        <fullName evidence="1">DUF4292 domain-containing protein</fullName>
    </submittedName>
</protein>
<evidence type="ECO:0000313" key="2">
    <source>
        <dbReference type="EMBL" id="SPE77235.1"/>
    </source>
</evidence>
<dbReference type="Gene3D" id="2.50.20.10">
    <property type="entry name" value="Lipoprotein localisation LolA/LolB/LppX"/>
    <property type="match status" value="1"/>
</dbReference>
<evidence type="ECO:0000313" key="4">
    <source>
        <dbReference type="Proteomes" id="UP000288951"/>
    </source>
</evidence>
<evidence type="ECO:0000313" key="1">
    <source>
        <dbReference type="EMBL" id="RVU91149.1"/>
    </source>
</evidence>
<evidence type="ECO:0000313" key="3">
    <source>
        <dbReference type="Proteomes" id="UP000238180"/>
    </source>
</evidence>
<sequence length="261" mass="30011">MIKKIISTLSIALIVVSCKTKQNLVIHQENKIPVVTETLKNVIKNHETLKRNFKTAYIKSNIDYKDEQQSSNISADIRIKKDEMILVTVKILGFTVAKALLTPTSVKYYQKIGQKFFDGNYTILSNWLGTELNFQKVQNLLLGKSIDDLSSGQYTMKQEENNINLIETTTPNFIKSYSFDPHYFWLNSQEIKQIEPDQKMMVQYANYNSAPEAILPMKLVIFAIQGNKTTQITIENESVNYNEELTFSYSIPEGYKPIKIN</sequence>
<keyword evidence="4" id="KW-1185">Reference proteome</keyword>
<proteinExistence type="predicted"/>